<dbReference type="PANTHER" id="PTHR15140:SF57">
    <property type="entry name" value="RX N-TERMINAL DOMAIN-CONTAINING PROTEIN"/>
    <property type="match status" value="1"/>
</dbReference>
<dbReference type="PANTHER" id="PTHR15140">
    <property type="entry name" value="TUBULIN-SPECIFIC CHAPERONE E"/>
    <property type="match status" value="1"/>
</dbReference>
<feature type="region of interest" description="Disordered" evidence="2">
    <location>
        <begin position="1"/>
        <end position="25"/>
    </location>
</feature>
<evidence type="ECO:0000259" key="3">
    <source>
        <dbReference type="Pfam" id="PF23598"/>
    </source>
</evidence>
<organism evidence="4 5">
    <name type="scientific">Panicum miliaceum</name>
    <name type="common">Proso millet</name>
    <name type="synonym">Broomcorn millet</name>
    <dbReference type="NCBI Taxonomy" id="4540"/>
    <lineage>
        <taxon>Eukaryota</taxon>
        <taxon>Viridiplantae</taxon>
        <taxon>Streptophyta</taxon>
        <taxon>Embryophyta</taxon>
        <taxon>Tracheophyta</taxon>
        <taxon>Spermatophyta</taxon>
        <taxon>Magnoliopsida</taxon>
        <taxon>Liliopsida</taxon>
        <taxon>Poales</taxon>
        <taxon>Poaceae</taxon>
        <taxon>PACMAD clade</taxon>
        <taxon>Panicoideae</taxon>
        <taxon>Panicodae</taxon>
        <taxon>Paniceae</taxon>
        <taxon>Panicinae</taxon>
        <taxon>Panicum</taxon>
        <taxon>Panicum sect. Panicum</taxon>
    </lineage>
</organism>
<dbReference type="Gene3D" id="3.80.10.10">
    <property type="entry name" value="Ribonuclease Inhibitor"/>
    <property type="match status" value="1"/>
</dbReference>
<dbReference type="Pfam" id="PF23598">
    <property type="entry name" value="LRR_14"/>
    <property type="match status" value="1"/>
</dbReference>
<keyword evidence="5" id="KW-1185">Reference proteome</keyword>
<dbReference type="Proteomes" id="UP000275267">
    <property type="component" value="Unassembled WGS sequence"/>
</dbReference>
<dbReference type="EMBL" id="PQIB02000004">
    <property type="protein sequence ID" value="RLN22177.1"/>
    <property type="molecule type" value="Genomic_DNA"/>
</dbReference>
<dbReference type="SUPFAM" id="SSF52058">
    <property type="entry name" value="L domain-like"/>
    <property type="match status" value="1"/>
</dbReference>
<accession>A0A3L6SL09</accession>
<feature type="compositionally biased region" description="Gly residues" evidence="2">
    <location>
        <begin position="16"/>
        <end position="25"/>
    </location>
</feature>
<dbReference type="STRING" id="4540.A0A3L6SL09"/>
<reference evidence="5" key="1">
    <citation type="journal article" date="2019" name="Nat. Commun.">
        <title>The genome of broomcorn millet.</title>
        <authorList>
            <person name="Zou C."/>
            <person name="Miki D."/>
            <person name="Li D."/>
            <person name="Tang Q."/>
            <person name="Xiao L."/>
            <person name="Rajput S."/>
            <person name="Deng P."/>
            <person name="Jia W."/>
            <person name="Huang R."/>
            <person name="Zhang M."/>
            <person name="Sun Y."/>
            <person name="Hu J."/>
            <person name="Fu X."/>
            <person name="Schnable P.S."/>
            <person name="Li F."/>
            <person name="Zhang H."/>
            <person name="Feng B."/>
            <person name="Zhu X."/>
            <person name="Liu R."/>
            <person name="Schnable J.C."/>
            <person name="Zhu J.-K."/>
            <person name="Zhang H."/>
        </authorList>
    </citation>
    <scope>NUCLEOTIDE SEQUENCE [LARGE SCALE GENOMIC DNA]</scope>
</reference>
<proteinExistence type="predicted"/>
<gene>
    <name evidence="4" type="ORF">C2845_PM07G24690</name>
</gene>
<sequence length="336" mass="36295">MPAIGEVGEGGEYREIGGGGGGQGGRCMAAPQRPGTGGGATRFTAPAPAGGPRAPPACQCHAGSPALGPLPLTSTRPHVVHGLLGPGAAAHLMRSAVSSSGVRRRRQEPGAVEPPVPAGWCVRGRPIRCAESRPLTRSETRIKISAFQIKCLRNLQNLEMRQDGQSISVPMGLAQLGKLQKLHIAESLQTLPEWFPQLHNLTKLRLSFSKLEEDPLSVLAQLPNLLFLQLNKAYQGKVMRCCCPGFPKLKIFIITELEKLEEWDVDIGAMPCVLEVWIMLCENLATVPTGLQSLATLQRLRPVGMPSSFIDRLGEHGEDFVRVKHIPSIQIIQQFG</sequence>
<dbReference type="InterPro" id="IPR055414">
    <property type="entry name" value="LRR_R13L4/SHOC2-like"/>
</dbReference>
<dbReference type="InterPro" id="IPR032675">
    <property type="entry name" value="LRR_dom_sf"/>
</dbReference>
<evidence type="ECO:0000313" key="4">
    <source>
        <dbReference type="EMBL" id="RLN22177.1"/>
    </source>
</evidence>
<comment type="caution">
    <text evidence="4">The sequence shown here is derived from an EMBL/GenBank/DDBJ whole genome shotgun (WGS) entry which is preliminary data.</text>
</comment>
<feature type="domain" description="Disease resistance R13L4/SHOC-2-like LRR" evidence="3">
    <location>
        <begin position="150"/>
        <end position="300"/>
    </location>
</feature>
<dbReference type="AlphaFoldDB" id="A0A3L6SL09"/>
<evidence type="ECO:0000256" key="1">
    <source>
        <dbReference type="ARBA" id="ARBA00022737"/>
    </source>
</evidence>
<dbReference type="OrthoDB" id="664281at2759"/>
<evidence type="ECO:0000256" key="2">
    <source>
        <dbReference type="SAM" id="MobiDB-lite"/>
    </source>
</evidence>
<keyword evidence="1" id="KW-0677">Repeat</keyword>
<evidence type="ECO:0000313" key="5">
    <source>
        <dbReference type="Proteomes" id="UP000275267"/>
    </source>
</evidence>
<protein>
    <recommendedName>
        <fullName evidence="3">Disease resistance R13L4/SHOC-2-like LRR domain-containing protein</fullName>
    </recommendedName>
</protein>
<name>A0A3L6SL09_PANMI</name>